<reference evidence="1 4" key="3">
    <citation type="journal article" date="2017" name="Nat. Microbiol.">
        <title>Natural product diversity associated with the nematode symbionts Photorhabdus and Xenorhabdus.</title>
        <authorList>
            <person name="Tobias N.J."/>
            <person name="Wolff H."/>
            <person name="Djahanschiri B."/>
            <person name="Grundmann F."/>
            <person name="Kronenwerth M."/>
            <person name="Shi Y.M."/>
            <person name="Simonyi S."/>
            <person name="Grun P."/>
            <person name="Shapiro-Ilan D."/>
            <person name="Pidot S.J."/>
            <person name="Stinear T.P."/>
            <person name="Ebersberger I."/>
            <person name="Bode H.B."/>
        </authorList>
    </citation>
    <scope>NUCLEOTIDE SEQUENCE [LARGE SCALE GENOMIC DNA]</scope>
    <source>
        <strain evidence="1 4">DSM 17908</strain>
    </source>
</reference>
<evidence type="ECO:0000313" key="1">
    <source>
        <dbReference type="EMBL" id="PHM37646.1"/>
    </source>
</evidence>
<dbReference type="AlphaFoldDB" id="A0A1I3V5R3"/>
<organism evidence="2 3">
    <name type="scientific">Xenorhabdus mauleonii</name>
    <dbReference type="NCBI Taxonomy" id="351675"/>
    <lineage>
        <taxon>Bacteria</taxon>
        <taxon>Pseudomonadati</taxon>
        <taxon>Pseudomonadota</taxon>
        <taxon>Gammaproteobacteria</taxon>
        <taxon>Enterobacterales</taxon>
        <taxon>Morganellaceae</taxon>
        <taxon>Xenorhabdus</taxon>
    </lineage>
</organism>
<dbReference type="Proteomes" id="UP000198919">
    <property type="component" value="Unassembled WGS sequence"/>
</dbReference>
<dbReference type="RefSeq" id="WP_092512832.1">
    <property type="nucleotide sequence ID" value="NZ_CAWNQB010000013.1"/>
</dbReference>
<protein>
    <submittedName>
        <fullName evidence="2">Uncharacterized protein</fullName>
    </submittedName>
</protein>
<keyword evidence="4" id="KW-1185">Reference proteome</keyword>
<dbReference type="EMBL" id="FORG01000019">
    <property type="protein sequence ID" value="SFJ90768.1"/>
    <property type="molecule type" value="Genomic_DNA"/>
</dbReference>
<accession>A0A1I3V5R3</accession>
<dbReference type="EMBL" id="NITY01000020">
    <property type="protein sequence ID" value="PHM37646.1"/>
    <property type="molecule type" value="Genomic_DNA"/>
</dbReference>
<proteinExistence type="predicted"/>
<evidence type="ECO:0000313" key="3">
    <source>
        <dbReference type="Proteomes" id="UP000198919"/>
    </source>
</evidence>
<sequence>MAKVLTEKEYGIQHLPAGWLSGLVTLCGQSDYSEDAISDIHHGDVTCDICRDMARVIFRSARLDEVEDCEEENEK</sequence>
<evidence type="ECO:0000313" key="4">
    <source>
        <dbReference type="Proteomes" id="UP000224607"/>
    </source>
</evidence>
<reference evidence="3" key="2">
    <citation type="submission" date="2016-10" db="EMBL/GenBank/DDBJ databases">
        <authorList>
            <person name="Varghese N."/>
            <person name="Submissions S."/>
        </authorList>
    </citation>
    <scope>NUCLEOTIDE SEQUENCE [LARGE SCALE GENOMIC DNA]</scope>
    <source>
        <strain evidence="3">DSM 17908</strain>
    </source>
</reference>
<evidence type="ECO:0000313" key="2">
    <source>
        <dbReference type="EMBL" id="SFJ90768.1"/>
    </source>
</evidence>
<dbReference type="OrthoDB" id="6638320at2"/>
<dbReference type="Proteomes" id="UP000224607">
    <property type="component" value="Unassembled WGS sequence"/>
</dbReference>
<reference evidence="2" key="1">
    <citation type="submission" date="2016-10" db="EMBL/GenBank/DDBJ databases">
        <authorList>
            <person name="de Groot N.N."/>
        </authorList>
    </citation>
    <scope>NUCLEOTIDE SEQUENCE [LARGE SCALE GENOMIC DNA]</scope>
    <source>
        <strain evidence="2">DSM 17908</strain>
    </source>
</reference>
<name>A0A1I3V5R3_9GAMM</name>
<gene>
    <name evidence="2" type="ORF">SAMN05421680_11968</name>
    <name evidence="1" type="ORF">Xmau_03864</name>
</gene>